<dbReference type="Pfam" id="PF13556">
    <property type="entry name" value="HTH_30"/>
    <property type="match status" value="1"/>
</dbReference>
<evidence type="ECO:0000313" key="5">
    <source>
        <dbReference type="EMBL" id="GEK89191.1"/>
    </source>
</evidence>
<dbReference type="RefSeq" id="WP_091487510.1">
    <property type="nucleotide sequence ID" value="NZ_BJUX01000011.1"/>
</dbReference>
<evidence type="ECO:0000259" key="3">
    <source>
        <dbReference type="Pfam" id="PF13556"/>
    </source>
</evidence>
<accession>A0A1H7SPL7</accession>
<reference evidence="6 7" key="1">
    <citation type="submission" date="2016-10" db="EMBL/GenBank/DDBJ databases">
        <authorList>
            <person name="de Groot N.N."/>
        </authorList>
    </citation>
    <scope>NUCLEOTIDE SEQUENCE [LARGE SCALE GENOMIC DNA]</scope>
    <source>
        <strain evidence="6 7">DSM 19182</strain>
    </source>
</reference>
<gene>
    <name evidence="5" type="ORF">APU01nite_12300</name>
    <name evidence="6" type="ORF">SAMN04488100_10920</name>
</gene>
<dbReference type="Proteomes" id="UP000321425">
    <property type="component" value="Unassembled WGS sequence"/>
</dbReference>
<feature type="domain" description="Purine catabolism PurC-like" evidence="2">
    <location>
        <begin position="6"/>
        <end position="125"/>
    </location>
</feature>
<organism evidence="6 7">
    <name type="scientific">Alkalibacterium putridalgicola</name>
    <dbReference type="NCBI Taxonomy" id="426703"/>
    <lineage>
        <taxon>Bacteria</taxon>
        <taxon>Bacillati</taxon>
        <taxon>Bacillota</taxon>
        <taxon>Bacilli</taxon>
        <taxon>Lactobacillales</taxon>
        <taxon>Carnobacteriaceae</taxon>
        <taxon>Alkalibacterium</taxon>
    </lineage>
</organism>
<dbReference type="InterPro" id="IPR042070">
    <property type="entry name" value="PucR_C-HTH_sf"/>
</dbReference>
<dbReference type="PANTHER" id="PTHR33744:SF15">
    <property type="entry name" value="CARBOHYDRATE DIACID REGULATOR"/>
    <property type="match status" value="1"/>
</dbReference>
<proteinExistence type="inferred from homology"/>
<dbReference type="STRING" id="426703.SAMN04488100_10920"/>
<evidence type="ECO:0000259" key="4">
    <source>
        <dbReference type="Pfam" id="PF17853"/>
    </source>
</evidence>
<name>A0A1H7SPL7_9LACT</name>
<keyword evidence="6" id="KW-0238">DNA-binding</keyword>
<dbReference type="GO" id="GO:0003677">
    <property type="term" value="F:DNA binding"/>
    <property type="evidence" value="ECO:0007669"/>
    <property type="project" value="UniProtKB-KW"/>
</dbReference>
<reference evidence="5 8" key="2">
    <citation type="submission" date="2019-07" db="EMBL/GenBank/DDBJ databases">
        <title>Whole genome shotgun sequence of Alkalibacterium putridalgicola NBRC 103243.</title>
        <authorList>
            <person name="Hosoyama A."/>
            <person name="Uohara A."/>
            <person name="Ohji S."/>
            <person name="Ichikawa N."/>
        </authorList>
    </citation>
    <scope>NUCLEOTIDE SEQUENCE [LARGE SCALE GENOMIC DNA]</scope>
    <source>
        <strain evidence="5 8">NBRC 103243</strain>
    </source>
</reference>
<dbReference type="InterPro" id="IPR051448">
    <property type="entry name" value="CdaR-like_regulators"/>
</dbReference>
<dbReference type="EMBL" id="BJUX01000011">
    <property type="protein sequence ID" value="GEK89191.1"/>
    <property type="molecule type" value="Genomic_DNA"/>
</dbReference>
<comment type="similarity">
    <text evidence="1">Belongs to the CdaR family.</text>
</comment>
<dbReference type="Pfam" id="PF17853">
    <property type="entry name" value="GGDEF_2"/>
    <property type="match status" value="1"/>
</dbReference>
<dbReference type="InterPro" id="IPR025736">
    <property type="entry name" value="PucR_C-HTH_dom"/>
</dbReference>
<dbReference type="Proteomes" id="UP000198548">
    <property type="component" value="Unassembled WGS sequence"/>
</dbReference>
<dbReference type="AlphaFoldDB" id="A0A1H7SPL7"/>
<evidence type="ECO:0000313" key="6">
    <source>
        <dbReference type="EMBL" id="SEL74405.1"/>
    </source>
</evidence>
<evidence type="ECO:0000313" key="8">
    <source>
        <dbReference type="Proteomes" id="UP000321425"/>
    </source>
</evidence>
<keyword evidence="8" id="KW-1185">Reference proteome</keyword>
<protein>
    <submittedName>
        <fullName evidence="6">DNA-binding transcriptional regulator, PucR family</fullName>
    </submittedName>
</protein>
<evidence type="ECO:0000313" key="7">
    <source>
        <dbReference type="Proteomes" id="UP000198548"/>
    </source>
</evidence>
<feature type="domain" description="CdaR GGDEF-like" evidence="4">
    <location>
        <begin position="261"/>
        <end position="387"/>
    </location>
</feature>
<dbReference type="EMBL" id="FOBL01000009">
    <property type="protein sequence ID" value="SEL74405.1"/>
    <property type="molecule type" value="Genomic_DNA"/>
</dbReference>
<sequence length="504" mass="58468">MLTLKDIMDMDILKDATVINEPEDFSEVKVDYISVQEPPVEGFVRENEIVISTAAALDDTAELTRFIQDVYQAKAAALIFSFKPGSQKELNQDVIDLANAHQLPLIEIPWNVRFSDVIEAVTKELKAKDLHNESTCIKLQEKLLQLYFMDESLEHVAERVAVTTGHSIKITDKHKNEKGRYIFDDAEAFHEIEIKVNNTLYGYLYIAESPHTDEEPVDIDLLNHYINVPLSLWFEKEEVINITGLKLKNDYVWKLAIEKDTTPEIVNQGVQLGFNMDALYFCVLLKIHSHRHAADHYHSTMITKIEKKIIVLLQKKNIQAMISFKNDRFILFLENQPELDTTALLDEIEQVLSEMDPSFRYHWGIAERTSEKNAFPEQYRKAKIALEQALDLNISRLDFRQSRITSLINQMTPRHKVREQAYALLDVIIQNDRYNENGMDLIQTVIVYIKTNLNTSESSRELSIHRQSLLYRLAKFEELTTLSLNNADDLFLLQYYLRLLGKFQ</sequence>
<dbReference type="OrthoDB" id="142218at2"/>
<dbReference type="InterPro" id="IPR041522">
    <property type="entry name" value="CdaR_GGDEF"/>
</dbReference>
<dbReference type="PANTHER" id="PTHR33744">
    <property type="entry name" value="CARBOHYDRATE DIACID REGULATOR"/>
    <property type="match status" value="1"/>
</dbReference>
<dbReference type="InterPro" id="IPR012914">
    <property type="entry name" value="PucR_dom"/>
</dbReference>
<dbReference type="Gene3D" id="1.10.10.2840">
    <property type="entry name" value="PucR C-terminal helix-turn-helix domain"/>
    <property type="match status" value="1"/>
</dbReference>
<evidence type="ECO:0000259" key="2">
    <source>
        <dbReference type="Pfam" id="PF07905"/>
    </source>
</evidence>
<dbReference type="Pfam" id="PF07905">
    <property type="entry name" value="PucR"/>
    <property type="match status" value="1"/>
</dbReference>
<feature type="domain" description="PucR C-terminal helix-turn-helix" evidence="3">
    <location>
        <begin position="441"/>
        <end position="498"/>
    </location>
</feature>
<evidence type="ECO:0000256" key="1">
    <source>
        <dbReference type="ARBA" id="ARBA00006754"/>
    </source>
</evidence>